<dbReference type="Pfam" id="PF08378">
    <property type="entry name" value="NERD"/>
    <property type="match status" value="1"/>
</dbReference>
<protein>
    <submittedName>
        <fullName evidence="2">NERD domain-containing protein</fullName>
    </submittedName>
</protein>
<keyword evidence="3" id="KW-1185">Reference proteome</keyword>
<gene>
    <name evidence="2" type="ORF">KHA99_28885</name>
</gene>
<feature type="domain" description="NERD" evidence="1">
    <location>
        <begin position="37"/>
        <end position="148"/>
    </location>
</feature>
<sequence length="302" mass="35976">MAYKPRVEPDFLKIMRLLNARGNLTEQERRYYENKQKGYDGEVMFDQLVTEQLRCEGLVLNDLLFKFNNTYFQIDTTIIFKETINLYDVKNFEGDYYYEGGKFFSINGEERKNPLLQLERCESYFRQLLHSLGYKCNVVSHLVHINPEFTLYQVPRNYPIIFPSQLNSLRKKLNNHQLKLGDYHKRLADKLISMHIIESPYEMVPAYSYEQLKKDMICDKCQSFSILVVDGKLVCHNCGHQVLIEFGILRCVEEFKLLFPKRKITTTVIYEWCGGAVSKKIIRQVLKKYFRTIGYGRWYYFE</sequence>
<evidence type="ECO:0000313" key="3">
    <source>
        <dbReference type="Proteomes" id="UP000679749"/>
    </source>
</evidence>
<dbReference type="AlphaFoldDB" id="A0A942UBV7"/>
<dbReference type="InterPro" id="IPR011528">
    <property type="entry name" value="NERD"/>
</dbReference>
<dbReference type="RefSeq" id="WP_213120966.1">
    <property type="nucleotide sequence ID" value="NZ_JAGYPF010000007.1"/>
</dbReference>
<evidence type="ECO:0000313" key="2">
    <source>
        <dbReference type="EMBL" id="MBS4216437.1"/>
    </source>
</evidence>
<proteinExistence type="predicted"/>
<accession>A0A942UBV7</accession>
<dbReference type="EMBL" id="JAGYPF010000007">
    <property type="protein sequence ID" value="MBS4216437.1"/>
    <property type="molecule type" value="Genomic_DNA"/>
</dbReference>
<dbReference type="Proteomes" id="UP000679749">
    <property type="component" value="Unassembled WGS sequence"/>
</dbReference>
<organism evidence="2 3">
    <name type="scientific">Neobacillus rhizophilus</name>
    <dbReference type="NCBI Taxonomy" id="2833579"/>
    <lineage>
        <taxon>Bacteria</taxon>
        <taxon>Bacillati</taxon>
        <taxon>Bacillota</taxon>
        <taxon>Bacilli</taxon>
        <taxon>Bacillales</taxon>
        <taxon>Bacillaceae</taxon>
        <taxon>Neobacillus</taxon>
    </lineage>
</organism>
<comment type="caution">
    <text evidence="2">The sequence shown here is derived from an EMBL/GenBank/DDBJ whole genome shotgun (WGS) entry which is preliminary data.</text>
</comment>
<reference evidence="2" key="1">
    <citation type="submission" date="2021-05" db="EMBL/GenBank/DDBJ databases">
        <title>Novel Bacillus species.</title>
        <authorList>
            <person name="Liu G."/>
        </authorList>
    </citation>
    <scope>NUCLEOTIDE SEQUENCE</scope>
    <source>
        <strain evidence="2">FJAT-49825</strain>
    </source>
</reference>
<evidence type="ECO:0000259" key="1">
    <source>
        <dbReference type="PROSITE" id="PS50965"/>
    </source>
</evidence>
<name>A0A942UBV7_9BACI</name>
<dbReference type="PROSITE" id="PS50965">
    <property type="entry name" value="NERD"/>
    <property type="match status" value="1"/>
</dbReference>